<accession>A0A5B6UBA5</accession>
<dbReference type="EMBL" id="SMMG02000013">
    <property type="protein sequence ID" value="KAA3454066.1"/>
    <property type="molecule type" value="Genomic_DNA"/>
</dbReference>
<evidence type="ECO:0000313" key="2">
    <source>
        <dbReference type="Proteomes" id="UP000325315"/>
    </source>
</evidence>
<evidence type="ECO:0000313" key="1">
    <source>
        <dbReference type="EMBL" id="KAA3454066.1"/>
    </source>
</evidence>
<reference evidence="1" key="1">
    <citation type="submission" date="2019-08" db="EMBL/GenBank/DDBJ databases">
        <authorList>
            <person name="Liu F."/>
        </authorList>
    </citation>
    <scope>NUCLEOTIDE SEQUENCE [LARGE SCALE GENOMIC DNA]</scope>
    <source>
        <strain evidence="1">PA1801</strain>
        <tissue evidence="1">Leaf</tissue>
    </source>
</reference>
<dbReference type="OrthoDB" id="10252405at2759"/>
<dbReference type="AlphaFoldDB" id="A0A5B6UBA5"/>
<proteinExistence type="predicted"/>
<sequence>MMVQLLDEIAEKFYGVQRRNPLQGMFGDLFKLQLPCYIFLFEMETRSTYMDMIRTLCILTYRADDVMRKNMAAT</sequence>
<keyword evidence="2" id="KW-1185">Reference proteome</keyword>
<dbReference type="Proteomes" id="UP000325315">
    <property type="component" value="Unassembled WGS sequence"/>
</dbReference>
<organism evidence="1 2">
    <name type="scientific">Gossypium australe</name>
    <dbReference type="NCBI Taxonomy" id="47621"/>
    <lineage>
        <taxon>Eukaryota</taxon>
        <taxon>Viridiplantae</taxon>
        <taxon>Streptophyta</taxon>
        <taxon>Embryophyta</taxon>
        <taxon>Tracheophyta</taxon>
        <taxon>Spermatophyta</taxon>
        <taxon>Magnoliopsida</taxon>
        <taxon>eudicotyledons</taxon>
        <taxon>Gunneridae</taxon>
        <taxon>Pentapetalae</taxon>
        <taxon>rosids</taxon>
        <taxon>malvids</taxon>
        <taxon>Malvales</taxon>
        <taxon>Malvaceae</taxon>
        <taxon>Malvoideae</taxon>
        <taxon>Gossypium</taxon>
    </lineage>
</organism>
<gene>
    <name evidence="1" type="ORF">EPI10_010028</name>
</gene>
<comment type="caution">
    <text evidence="1">The sequence shown here is derived from an EMBL/GenBank/DDBJ whole genome shotgun (WGS) entry which is preliminary data.</text>
</comment>
<name>A0A5B6UBA5_9ROSI</name>
<protein>
    <submittedName>
        <fullName evidence="1">Golgi to ER traffic protein 4-like protein</fullName>
    </submittedName>
</protein>